<organism evidence="2 3">
    <name type="scientific">Haematococcus lacustris</name>
    <name type="common">Green alga</name>
    <name type="synonym">Haematococcus pluvialis</name>
    <dbReference type="NCBI Taxonomy" id="44745"/>
    <lineage>
        <taxon>Eukaryota</taxon>
        <taxon>Viridiplantae</taxon>
        <taxon>Chlorophyta</taxon>
        <taxon>core chlorophytes</taxon>
        <taxon>Chlorophyceae</taxon>
        <taxon>CS clade</taxon>
        <taxon>Chlamydomonadales</taxon>
        <taxon>Haematococcaceae</taxon>
        <taxon>Haematococcus</taxon>
    </lineage>
</organism>
<feature type="non-terminal residue" evidence="2">
    <location>
        <position position="150"/>
    </location>
</feature>
<comment type="caution">
    <text evidence="2">The sequence shown here is derived from an EMBL/GenBank/DDBJ whole genome shotgun (WGS) entry which is preliminary data.</text>
</comment>
<dbReference type="EMBL" id="BLLF01000239">
    <property type="protein sequence ID" value="GFH09502.1"/>
    <property type="molecule type" value="Genomic_DNA"/>
</dbReference>
<dbReference type="AlphaFoldDB" id="A0A699Z264"/>
<accession>A0A699Z264</accession>
<feature type="region of interest" description="Disordered" evidence="1">
    <location>
        <begin position="79"/>
        <end position="122"/>
    </location>
</feature>
<evidence type="ECO:0000313" key="3">
    <source>
        <dbReference type="Proteomes" id="UP000485058"/>
    </source>
</evidence>
<proteinExistence type="predicted"/>
<keyword evidence="3" id="KW-1185">Reference proteome</keyword>
<feature type="non-terminal residue" evidence="2">
    <location>
        <position position="1"/>
    </location>
</feature>
<evidence type="ECO:0000313" key="2">
    <source>
        <dbReference type="EMBL" id="GFH09502.1"/>
    </source>
</evidence>
<evidence type="ECO:0000256" key="1">
    <source>
        <dbReference type="SAM" id="MobiDB-lite"/>
    </source>
</evidence>
<sequence length="150" mass="15262">MAARHRAWWPNIDGEQHILNDAGDQADLVQELEALLLPTCPATTSVAMTAPPSPDVATVSEPIQLTAVMAPQPVATAPNASQAVEAAQMREPEEWSWQQQTFSTAAAGPHARPAPSHACQHGPASAAKLGAAALHAPAAAAAPGECGGAG</sequence>
<name>A0A699Z264_HAELA</name>
<protein>
    <submittedName>
        <fullName evidence="2">Uncharacterized protein</fullName>
    </submittedName>
</protein>
<gene>
    <name evidence="2" type="ORF">HaLaN_04659</name>
</gene>
<dbReference type="Proteomes" id="UP000485058">
    <property type="component" value="Unassembled WGS sequence"/>
</dbReference>
<reference evidence="2 3" key="1">
    <citation type="submission" date="2020-02" db="EMBL/GenBank/DDBJ databases">
        <title>Draft genome sequence of Haematococcus lacustris strain NIES-144.</title>
        <authorList>
            <person name="Morimoto D."/>
            <person name="Nakagawa S."/>
            <person name="Yoshida T."/>
            <person name="Sawayama S."/>
        </authorList>
    </citation>
    <scope>NUCLEOTIDE SEQUENCE [LARGE SCALE GENOMIC DNA]</scope>
    <source>
        <strain evidence="2 3">NIES-144</strain>
    </source>
</reference>